<evidence type="ECO:0000256" key="5">
    <source>
        <dbReference type="ARBA" id="ARBA00023065"/>
    </source>
</evidence>
<dbReference type="PROSITE" id="PS50042">
    <property type="entry name" value="CNMP_BINDING_3"/>
    <property type="match status" value="1"/>
</dbReference>
<dbReference type="PROSITE" id="PS00888">
    <property type="entry name" value="CNMP_BINDING_1"/>
    <property type="match status" value="1"/>
</dbReference>
<keyword evidence="2" id="KW-0813">Transport</keyword>
<evidence type="ECO:0000256" key="3">
    <source>
        <dbReference type="ARBA" id="ARBA00022692"/>
    </source>
</evidence>
<feature type="compositionally biased region" description="Basic and acidic residues" evidence="9">
    <location>
        <begin position="764"/>
        <end position="775"/>
    </location>
</feature>
<protein>
    <submittedName>
        <fullName evidence="12">Cyclic nucleotide gated cation channel</fullName>
    </submittedName>
</protein>
<evidence type="ECO:0000259" key="11">
    <source>
        <dbReference type="PROSITE" id="PS50042"/>
    </source>
</evidence>
<keyword evidence="8" id="KW-0407">Ion channel</keyword>
<dbReference type="InterPro" id="IPR050866">
    <property type="entry name" value="CNG_cation_channel"/>
</dbReference>
<feature type="region of interest" description="Disordered" evidence="9">
    <location>
        <begin position="652"/>
        <end position="677"/>
    </location>
</feature>
<keyword evidence="4 10" id="KW-1133">Transmembrane helix</keyword>
<reference evidence="12" key="1">
    <citation type="submission" date="2019-03" db="EMBL/GenBank/DDBJ databases">
        <title>Improved annotation for the trematode Fasciola hepatica.</title>
        <authorList>
            <person name="Choi Y.-J."/>
            <person name="Martin J."/>
            <person name="Mitreva M."/>
        </authorList>
    </citation>
    <scope>NUCLEOTIDE SEQUENCE [LARGE SCALE GENOMIC DNA]</scope>
</reference>
<evidence type="ECO:0000313" key="12">
    <source>
        <dbReference type="EMBL" id="THD27104.1"/>
    </source>
</evidence>
<evidence type="ECO:0000256" key="2">
    <source>
        <dbReference type="ARBA" id="ARBA00022448"/>
    </source>
</evidence>
<keyword evidence="6 10" id="KW-0472">Membrane</keyword>
<evidence type="ECO:0000256" key="9">
    <source>
        <dbReference type="SAM" id="MobiDB-lite"/>
    </source>
</evidence>
<proteinExistence type="predicted"/>
<evidence type="ECO:0000313" key="13">
    <source>
        <dbReference type="Proteomes" id="UP000230066"/>
    </source>
</evidence>
<comment type="subcellular location">
    <subcellularLocation>
        <location evidence="1">Membrane</location>
        <topology evidence="1">Multi-pass membrane protein</topology>
    </subcellularLocation>
</comment>
<dbReference type="Proteomes" id="UP000230066">
    <property type="component" value="Unassembled WGS sequence"/>
</dbReference>
<dbReference type="SUPFAM" id="SSF51206">
    <property type="entry name" value="cAMP-binding domain-like"/>
    <property type="match status" value="1"/>
</dbReference>
<feature type="domain" description="Cyclic nucleotide-binding" evidence="11">
    <location>
        <begin position="533"/>
        <end position="637"/>
    </location>
</feature>
<feature type="compositionally biased region" description="Basic and acidic residues" evidence="9">
    <location>
        <begin position="790"/>
        <end position="801"/>
    </location>
</feature>
<name>A0A4E0RMV4_FASHE</name>
<keyword evidence="7" id="KW-1071">Ligand-gated ion channel</keyword>
<dbReference type="SMART" id="SM00100">
    <property type="entry name" value="cNMP"/>
    <property type="match status" value="1"/>
</dbReference>
<dbReference type="PROSITE" id="PS00889">
    <property type="entry name" value="CNMP_BINDING_2"/>
    <property type="match status" value="1"/>
</dbReference>
<dbReference type="AlphaFoldDB" id="A0A4E0RMV4"/>
<organism evidence="12 13">
    <name type="scientific">Fasciola hepatica</name>
    <name type="common">Liver fluke</name>
    <dbReference type="NCBI Taxonomy" id="6192"/>
    <lineage>
        <taxon>Eukaryota</taxon>
        <taxon>Metazoa</taxon>
        <taxon>Spiralia</taxon>
        <taxon>Lophotrochozoa</taxon>
        <taxon>Platyhelminthes</taxon>
        <taxon>Trematoda</taxon>
        <taxon>Digenea</taxon>
        <taxon>Plagiorchiida</taxon>
        <taxon>Echinostomata</taxon>
        <taxon>Echinostomatoidea</taxon>
        <taxon>Fasciolidae</taxon>
        <taxon>Fasciola</taxon>
    </lineage>
</organism>
<evidence type="ECO:0000256" key="7">
    <source>
        <dbReference type="ARBA" id="ARBA00023286"/>
    </source>
</evidence>
<sequence>MESDTIVEENDDPRQISHVDNYVINRAISRFPESNLNQSMNSISKLSVPGKNERSDSVISSSIVERLKELRSKFTSRTEAIRVQTILKPKETSSEEEDEEETELSKTEERELQLDMAGPDPSSKRAPWWQRYPNRRLVIRQPLCTACVAPHRKHFMAKSDKPLVRVENTDNQKEPVPPAEDQNDQYEIIGQEPFEAWECSCPIPAWIPGPNVIFASSFSPYSAFYLFWLMCLTFAVLYNFVTIPLREAFDIYDEDYRFYWYIGNAISDGLYLLDMIIVRPRLEFIENGLITTDFKSCARHYVKSTQFKCDIVSVLPLDLCSLFYQQEMARFRILRIFKVYTFWETFDRLDQRLNAGFAVRLARTIIYMIYIIHLESCGYYAFNRWQGMEATTWSIPVGNISPYVYSFYVCMKTATSIGSLPAATNPLEFLFMTCYWLSGIFVSAILIGQIIDILDSASSNKDNYRKIMDATLSCMHHLHAPVHVVDKVRTWFMYNWEQQKTFDENSLLDTLPIKLKSDLTISVHFNTLSKVTLFQNCERALIYDMILKLRPVVFLPMDYICRKGEVGKEMYIVKSGIVEVVGGPNNSVVFVTLKEGSVFGEISLLALSGKNRRTADVRSKGFSTLFSLSKEDFEEIMKNYPQAHHLLKKRSQRMLNRDKKKAKEEEKARKLHDPTNEVELPEDEVVEVIPERPPTPRLVDTVAQALEVACPEKLATQNWLHRRSRNSADWRRSSYRRPSFNTALTNQRQLLEAKPEQDLSTNKESVERQAADESVKANNSDPSSYTDQCEPDKNVSRRSTDEDQIAELDPEMRDSWYRRLELKRRPWSGIQTFLIKRW</sequence>
<dbReference type="Pfam" id="PF00027">
    <property type="entry name" value="cNMP_binding"/>
    <property type="match status" value="1"/>
</dbReference>
<feature type="compositionally biased region" description="Polar residues" evidence="9">
    <location>
        <begin position="776"/>
        <end position="787"/>
    </location>
</feature>
<dbReference type="InterPro" id="IPR018490">
    <property type="entry name" value="cNMP-bd_dom_sf"/>
</dbReference>
<evidence type="ECO:0000256" key="6">
    <source>
        <dbReference type="ARBA" id="ARBA00023136"/>
    </source>
</evidence>
<evidence type="ECO:0000256" key="8">
    <source>
        <dbReference type="ARBA" id="ARBA00023303"/>
    </source>
</evidence>
<feature type="compositionally biased region" description="Basic and acidic residues" evidence="9">
    <location>
        <begin position="655"/>
        <end position="675"/>
    </location>
</feature>
<keyword evidence="5" id="KW-0406">Ion transport</keyword>
<dbReference type="InterPro" id="IPR000595">
    <property type="entry name" value="cNMP-bd_dom"/>
</dbReference>
<gene>
    <name evidence="12" type="ORF">D915_002191</name>
</gene>
<dbReference type="GO" id="GO:0005222">
    <property type="term" value="F:intracellularly cAMP-activated cation channel activity"/>
    <property type="evidence" value="ECO:0007669"/>
    <property type="project" value="TreeGrafter"/>
</dbReference>
<dbReference type="GO" id="GO:0044877">
    <property type="term" value="F:protein-containing complex binding"/>
    <property type="evidence" value="ECO:0007669"/>
    <property type="project" value="TreeGrafter"/>
</dbReference>
<dbReference type="FunFam" id="1.10.287.70:FF:000072">
    <property type="entry name" value="Cyclic nucleotide gated channel beta 3"/>
    <property type="match status" value="1"/>
</dbReference>
<dbReference type="GO" id="GO:0030553">
    <property type="term" value="F:cGMP binding"/>
    <property type="evidence" value="ECO:0007669"/>
    <property type="project" value="TreeGrafter"/>
</dbReference>
<dbReference type="SUPFAM" id="SSF81324">
    <property type="entry name" value="Voltage-gated potassium channels"/>
    <property type="match status" value="1"/>
</dbReference>
<dbReference type="GO" id="GO:0005886">
    <property type="term" value="C:plasma membrane"/>
    <property type="evidence" value="ECO:0007669"/>
    <property type="project" value="TreeGrafter"/>
</dbReference>
<dbReference type="Gene3D" id="1.10.287.630">
    <property type="entry name" value="Helix hairpin bin"/>
    <property type="match status" value="1"/>
</dbReference>
<evidence type="ECO:0000256" key="10">
    <source>
        <dbReference type="SAM" id="Phobius"/>
    </source>
</evidence>
<dbReference type="InterPro" id="IPR014710">
    <property type="entry name" value="RmlC-like_jellyroll"/>
</dbReference>
<dbReference type="GO" id="GO:0005223">
    <property type="term" value="F:intracellularly cGMP-activated cation channel activity"/>
    <property type="evidence" value="ECO:0007669"/>
    <property type="project" value="TreeGrafter"/>
</dbReference>
<keyword evidence="13" id="KW-1185">Reference proteome</keyword>
<dbReference type="Pfam" id="PF00520">
    <property type="entry name" value="Ion_trans"/>
    <property type="match status" value="1"/>
</dbReference>
<dbReference type="Gene3D" id="2.60.120.10">
    <property type="entry name" value="Jelly Rolls"/>
    <property type="match status" value="1"/>
</dbReference>
<dbReference type="InterPro" id="IPR005821">
    <property type="entry name" value="Ion_trans_dom"/>
</dbReference>
<feature type="compositionally biased region" description="Basic and acidic residues" evidence="9">
    <location>
        <begin position="103"/>
        <end position="113"/>
    </location>
</feature>
<dbReference type="GO" id="GO:0017071">
    <property type="term" value="C:intracellular cyclic nucleotide activated cation channel complex"/>
    <property type="evidence" value="ECO:0007669"/>
    <property type="project" value="TreeGrafter"/>
</dbReference>
<feature type="transmembrane region" description="Helical" evidence="10">
    <location>
        <begin position="258"/>
        <end position="278"/>
    </location>
</feature>
<dbReference type="EMBL" id="JXXN02000525">
    <property type="protein sequence ID" value="THD27104.1"/>
    <property type="molecule type" value="Genomic_DNA"/>
</dbReference>
<feature type="region of interest" description="Disordered" evidence="9">
    <location>
        <begin position="86"/>
        <end position="126"/>
    </location>
</feature>
<accession>A0A4E0RMV4</accession>
<dbReference type="InterPro" id="IPR018488">
    <property type="entry name" value="cNMP-bd_CS"/>
</dbReference>
<feature type="transmembrane region" description="Helical" evidence="10">
    <location>
        <begin position="223"/>
        <end position="246"/>
    </location>
</feature>
<dbReference type="FunFam" id="2.60.120.10:FF:000078">
    <property type="entry name" value="Cyclic nucleotide-gated channel"/>
    <property type="match status" value="1"/>
</dbReference>
<dbReference type="PANTHER" id="PTHR45638:SF1">
    <property type="entry name" value="CYCLIC NUCLEOTIDE-GATED ION CHANNEL SUBUNIT B, ISOFORM A"/>
    <property type="match status" value="1"/>
</dbReference>
<keyword evidence="3 10" id="KW-0812">Transmembrane</keyword>
<evidence type="ECO:0000256" key="4">
    <source>
        <dbReference type="ARBA" id="ARBA00022989"/>
    </source>
</evidence>
<dbReference type="Gene3D" id="1.10.287.70">
    <property type="match status" value="1"/>
</dbReference>
<comment type="caution">
    <text evidence="12">The sequence shown here is derived from an EMBL/GenBank/DDBJ whole genome shotgun (WGS) entry which is preliminary data.</text>
</comment>
<dbReference type="CDD" id="cd00038">
    <property type="entry name" value="CAP_ED"/>
    <property type="match status" value="1"/>
</dbReference>
<dbReference type="FunFam" id="1.10.287.630:FF:000001">
    <property type="entry name" value="Cyclic nucleotide-gated channel alpha 3"/>
    <property type="match status" value="1"/>
</dbReference>
<dbReference type="PANTHER" id="PTHR45638">
    <property type="entry name" value="CYCLIC NUCLEOTIDE-GATED CATION CHANNEL SUBUNIT A"/>
    <property type="match status" value="1"/>
</dbReference>
<feature type="region of interest" description="Disordered" evidence="9">
    <location>
        <begin position="751"/>
        <end position="807"/>
    </location>
</feature>
<evidence type="ECO:0000256" key="1">
    <source>
        <dbReference type="ARBA" id="ARBA00004141"/>
    </source>
</evidence>